<protein>
    <submittedName>
        <fullName evidence="1">Uncharacterized protein</fullName>
    </submittedName>
</protein>
<accession>A0ACB8XG61</accession>
<proteinExistence type="predicted"/>
<dbReference type="EMBL" id="CM042063">
    <property type="protein sequence ID" value="KAI3666800.1"/>
    <property type="molecule type" value="Genomic_DNA"/>
</dbReference>
<gene>
    <name evidence="1" type="ORF">L6452_41837</name>
</gene>
<keyword evidence="2" id="KW-1185">Reference proteome</keyword>
<organism evidence="1 2">
    <name type="scientific">Arctium lappa</name>
    <name type="common">Greater burdock</name>
    <name type="synonym">Lappa major</name>
    <dbReference type="NCBI Taxonomy" id="4217"/>
    <lineage>
        <taxon>Eukaryota</taxon>
        <taxon>Viridiplantae</taxon>
        <taxon>Streptophyta</taxon>
        <taxon>Embryophyta</taxon>
        <taxon>Tracheophyta</taxon>
        <taxon>Spermatophyta</taxon>
        <taxon>Magnoliopsida</taxon>
        <taxon>eudicotyledons</taxon>
        <taxon>Gunneridae</taxon>
        <taxon>Pentapetalae</taxon>
        <taxon>asterids</taxon>
        <taxon>campanulids</taxon>
        <taxon>Asterales</taxon>
        <taxon>Asteraceae</taxon>
        <taxon>Carduoideae</taxon>
        <taxon>Cardueae</taxon>
        <taxon>Arctiinae</taxon>
        <taxon>Arctium</taxon>
    </lineage>
</organism>
<sequence length="156" mass="17671">MVPTRRSHSSLIREGIRGKQINKHRLGEKCRDDEMEKKRKGNTSDSTDSLRKRPRFANLRTRTSPRTLKETISSLSPEQKKKAVTEMGLVSVLKMAIDGVPSKLAFMQIDVKSGNIAITVESVHDLLGLPMGGIDLINSEDRDFGLNLTKEWHWQF</sequence>
<evidence type="ECO:0000313" key="2">
    <source>
        <dbReference type="Proteomes" id="UP001055879"/>
    </source>
</evidence>
<dbReference type="Proteomes" id="UP001055879">
    <property type="component" value="Linkage Group LG17"/>
</dbReference>
<evidence type="ECO:0000313" key="1">
    <source>
        <dbReference type="EMBL" id="KAI3666800.1"/>
    </source>
</evidence>
<comment type="caution">
    <text evidence="1">The sequence shown here is derived from an EMBL/GenBank/DDBJ whole genome shotgun (WGS) entry which is preliminary data.</text>
</comment>
<reference evidence="2" key="1">
    <citation type="journal article" date="2022" name="Mol. Ecol. Resour.">
        <title>The genomes of chicory, endive, great burdock and yacon provide insights into Asteraceae palaeo-polyploidization history and plant inulin production.</title>
        <authorList>
            <person name="Fan W."/>
            <person name="Wang S."/>
            <person name="Wang H."/>
            <person name="Wang A."/>
            <person name="Jiang F."/>
            <person name="Liu H."/>
            <person name="Zhao H."/>
            <person name="Xu D."/>
            <person name="Zhang Y."/>
        </authorList>
    </citation>
    <scope>NUCLEOTIDE SEQUENCE [LARGE SCALE GENOMIC DNA]</scope>
    <source>
        <strain evidence="2">cv. Niubang</strain>
    </source>
</reference>
<name>A0ACB8XG61_ARCLA</name>
<reference evidence="1 2" key="2">
    <citation type="journal article" date="2022" name="Mol. Ecol. Resour.">
        <title>The genomes of chicory, endive, great burdock and yacon provide insights into Asteraceae paleo-polyploidization history and plant inulin production.</title>
        <authorList>
            <person name="Fan W."/>
            <person name="Wang S."/>
            <person name="Wang H."/>
            <person name="Wang A."/>
            <person name="Jiang F."/>
            <person name="Liu H."/>
            <person name="Zhao H."/>
            <person name="Xu D."/>
            <person name="Zhang Y."/>
        </authorList>
    </citation>
    <scope>NUCLEOTIDE SEQUENCE [LARGE SCALE GENOMIC DNA]</scope>
    <source>
        <strain evidence="2">cv. Niubang</strain>
    </source>
</reference>